<evidence type="ECO:0000256" key="4">
    <source>
        <dbReference type="ARBA" id="ARBA00023125"/>
    </source>
</evidence>
<sequence>MLITPSSLFRVLLIEDDTRLAQMVIPYLAQYGFDIHHAPNAALARDALGQKTFDLVLLDLMLTDADGLEVCRYIRTACHNEPAIIMVTGRGDPTDRIIGLELGADDYLPKPFEPRELLARMRAVLRRTASPAQGSDTPLIRSGRLEIDAAARTVTVDSQPRTLTSLQFDLLLTLARHAGRVLNREQLWQAIRGENYESFDRAIDVHIGRIRQAIEEDPRTPKHIITLRGVGYLFSRLPTL</sequence>
<feature type="DNA-binding region" description="OmpR/PhoB-type" evidence="9">
    <location>
        <begin position="137"/>
        <end position="236"/>
    </location>
</feature>
<reference evidence="12 13" key="1">
    <citation type="submission" date="2017-12" db="EMBL/GenBank/DDBJ databases">
        <title>Characterization of six clinical isolates of Enterochimera gen. nov., a novel genus of the Yersiniaciae family and the three species Enterochimera arupensis sp. nov., Enterochimera coloradensis sp. nov, and Enterochimera californica sp. nov.</title>
        <authorList>
            <person name="Rossi A."/>
            <person name="Fisher M."/>
        </authorList>
    </citation>
    <scope>NUCLEOTIDE SEQUENCE [LARGE SCALE GENOMIC DNA]</scope>
    <source>
        <strain evidence="13">2015-Iso6</strain>
    </source>
</reference>
<dbReference type="RefSeq" id="WP_101817583.1">
    <property type="nucleotide sequence ID" value="NZ_PJZF01000017.1"/>
</dbReference>
<dbReference type="AlphaFoldDB" id="A0A2N5DZP5"/>
<dbReference type="InterPro" id="IPR011006">
    <property type="entry name" value="CheY-like_superfamily"/>
</dbReference>
<keyword evidence="5" id="KW-0804">Transcription</keyword>
<dbReference type="CDD" id="cd00383">
    <property type="entry name" value="trans_reg_C"/>
    <property type="match status" value="1"/>
</dbReference>
<dbReference type="Pfam" id="PF00486">
    <property type="entry name" value="Trans_reg_C"/>
    <property type="match status" value="1"/>
</dbReference>
<evidence type="ECO:0000256" key="6">
    <source>
        <dbReference type="ARBA" id="ARBA00040496"/>
    </source>
</evidence>
<dbReference type="PROSITE" id="PS51755">
    <property type="entry name" value="OMPR_PHOB"/>
    <property type="match status" value="1"/>
</dbReference>
<keyword evidence="1 8" id="KW-0597">Phosphoprotein</keyword>
<evidence type="ECO:0000256" key="2">
    <source>
        <dbReference type="ARBA" id="ARBA00023012"/>
    </source>
</evidence>
<dbReference type="SMART" id="SM00448">
    <property type="entry name" value="REC"/>
    <property type="match status" value="1"/>
</dbReference>
<evidence type="ECO:0000259" key="11">
    <source>
        <dbReference type="PROSITE" id="PS51755"/>
    </source>
</evidence>
<evidence type="ECO:0000259" key="10">
    <source>
        <dbReference type="PROSITE" id="PS50110"/>
    </source>
</evidence>
<dbReference type="InterPro" id="IPR001867">
    <property type="entry name" value="OmpR/PhoB-type_DNA-bd"/>
</dbReference>
<dbReference type="GO" id="GO:0000976">
    <property type="term" value="F:transcription cis-regulatory region binding"/>
    <property type="evidence" value="ECO:0007669"/>
    <property type="project" value="TreeGrafter"/>
</dbReference>
<dbReference type="PROSITE" id="PS50110">
    <property type="entry name" value="RESPONSE_REGULATORY"/>
    <property type="match status" value="1"/>
</dbReference>
<keyword evidence="13" id="KW-1185">Reference proteome</keyword>
<keyword evidence="3" id="KW-0805">Transcription regulation</keyword>
<dbReference type="GO" id="GO:0005829">
    <property type="term" value="C:cytosol"/>
    <property type="evidence" value="ECO:0007669"/>
    <property type="project" value="TreeGrafter"/>
</dbReference>
<evidence type="ECO:0000313" key="12">
    <source>
        <dbReference type="EMBL" id="PLR33315.1"/>
    </source>
</evidence>
<comment type="caution">
    <text evidence="12">The sequence shown here is derived from an EMBL/GenBank/DDBJ whole genome shotgun (WGS) entry which is preliminary data.</text>
</comment>
<evidence type="ECO:0000256" key="3">
    <source>
        <dbReference type="ARBA" id="ARBA00023015"/>
    </source>
</evidence>
<proteinExistence type="predicted"/>
<feature type="domain" description="Response regulatory" evidence="10">
    <location>
        <begin position="10"/>
        <end position="125"/>
    </location>
</feature>
<keyword evidence="2" id="KW-0902">Two-component regulatory system</keyword>
<dbReference type="SMART" id="SM00862">
    <property type="entry name" value="Trans_reg_C"/>
    <property type="match status" value="1"/>
</dbReference>
<dbReference type="InterPro" id="IPR036388">
    <property type="entry name" value="WH-like_DNA-bd_sf"/>
</dbReference>
<evidence type="ECO:0000313" key="13">
    <source>
        <dbReference type="Proteomes" id="UP000234240"/>
    </source>
</evidence>
<dbReference type="InterPro" id="IPR001789">
    <property type="entry name" value="Sig_transdc_resp-reg_receiver"/>
</dbReference>
<dbReference type="GO" id="GO:0006355">
    <property type="term" value="P:regulation of DNA-templated transcription"/>
    <property type="evidence" value="ECO:0007669"/>
    <property type="project" value="InterPro"/>
</dbReference>
<dbReference type="InterPro" id="IPR039420">
    <property type="entry name" value="WalR-like"/>
</dbReference>
<dbReference type="Gene3D" id="6.10.250.690">
    <property type="match status" value="1"/>
</dbReference>
<dbReference type="GO" id="GO:0032993">
    <property type="term" value="C:protein-DNA complex"/>
    <property type="evidence" value="ECO:0007669"/>
    <property type="project" value="TreeGrafter"/>
</dbReference>
<organism evidence="12 13">
    <name type="scientific">Chimaeribacter californicus</name>
    <dbReference type="NCBI Taxonomy" id="2060067"/>
    <lineage>
        <taxon>Bacteria</taxon>
        <taxon>Pseudomonadati</taxon>
        <taxon>Pseudomonadota</taxon>
        <taxon>Gammaproteobacteria</taxon>
        <taxon>Enterobacterales</taxon>
        <taxon>Yersiniaceae</taxon>
        <taxon>Chimaeribacter</taxon>
    </lineage>
</organism>
<feature type="domain" description="OmpR/PhoB-type" evidence="11">
    <location>
        <begin position="137"/>
        <end position="236"/>
    </location>
</feature>
<dbReference type="Pfam" id="PF00072">
    <property type="entry name" value="Response_reg"/>
    <property type="match status" value="1"/>
</dbReference>
<name>A0A2N5DZP5_9GAMM</name>
<dbReference type="SUPFAM" id="SSF52172">
    <property type="entry name" value="CheY-like"/>
    <property type="match status" value="1"/>
</dbReference>
<dbReference type="OrthoDB" id="9802426at2"/>
<dbReference type="PANTHER" id="PTHR48111">
    <property type="entry name" value="REGULATOR OF RPOS"/>
    <property type="match status" value="1"/>
</dbReference>
<evidence type="ECO:0000256" key="9">
    <source>
        <dbReference type="PROSITE-ProRule" id="PRU01091"/>
    </source>
</evidence>
<evidence type="ECO:0000256" key="1">
    <source>
        <dbReference type="ARBA" id="ARBA00022553"/>
    </source>
</evidence>
<evidence type="ECO:0000256" key="7">
    <source>
        <dbReference type="ARBA" id="ARBA00041745"/>
    </source>
</evidence>
<dbReference type="Gene3D" id="3.40.50.2300">
    <property type="match status" value="1"/>
</dbReference>
<dbReference type="Gene3D" id="1.10.10.10">
    <property type="entry name" value="Winged helix-like DNA-binding domain superfamily/Winged helix DNA-binding domain"/>
    <property type="match status" value="1"/>
</dbReference>
<evidence type="ECO:0000256" key="5">
    <source>
        <dbReference type="ARBA" id="ARBA00023163"/>
    </source>
</evidence>
<gene>
    <name evidence="12" type="ORF">CYR55_17170</name>
</gene>
<evidence type="ECO:0000256" key="8">
    <source>
        <dbReference type="PROSITE-ProRule" id="PRU00169"/>
    </source>
</evidence>
<protein>
    <recommendedName>
        <fullName evidence="6">DNA-binding dual transcriptional regulator OmpR</fullName>
    </recommendedName>
    <alternativeName>
        <fullName evidence="7">Transcriptional regulatory protein OmpR</fullName>
    </alternativeName>
</protein>
<feature type="modified residue" description="4-aspartylphosphate" evidence="8">
    <location>
        <position position="59"/>
    </location>
</feature>
<accession>A0A2N5DZP5</accession>
<keyword evidence="4 9" id="KW-0238">DNA-binding</keyword>
<dbReference type="PANTHER" id="PTHR48111:SF4">
    <property type="entry name" value="DNA-BINDING DUAL TRANSCRIPTIONAL REGULATOR OMPR"/>
    <property type="match status" value="1"/>
</dbReference>
<dbReference type="GO" id="GO:0000156">
    <property type="term" value="F:phosphorelay response regulator activity"/>
    <property type="evidence" value="ECO:0007669"/>
    <property type="project" value="TreeGrafter"/>
</dbReference>
<dbReference type="EMBL" id="PJZF01000017">
    <property type="protein sequence ID" value="PLR33315.1"/>
    <property type="molecule type" value="Genomic_DNA"/>
</dbReference>
<dbReference type="Proteomes" id="UP000234240">
    <property type="component" value="Unassembled WGS sequence"/>
</dbReference>